<keyword evidence="1" id="KW-1133">Transmembrane helix</keyword>
<sequence>MREMIPMLLMQAAICASVHFRRQLFKVGFLSLFICSFLVFYILLEFHLALQHCSLELLQTNSNCVIYHLGLSTSFSCVWNSMGV</sequence>
<evidence type="ECO:0000313" key="2">
    <source>
        <dbReference type="Ensembl" id="ENSCATP00000007883.1"/>
    </source>
</evidence>
<organism evidence="2 3">
    <name type="scientific">Cercocebus atys</name>
    <name type="common">Sooty mangabey</name>
    <name type="synonym">Cercocebus torquatus atys</name>
    <dbReference type="NCBI Taxonomy" id="9531"/>
    <lineage>
        <taxon>Eukaryota</taxon>
        <taxon>Metazoa</taxon>
        <taxon>Chordata</taxon>
        <taxon>Craniata</taxon>
        <taxon>Vertebrata</taxon>
        <taxon>Euteleostomi</taxon>
        <taxon>Mammalia</taxon>
        <taxon>Eutheria</taxon>
        <taxon>Euarchontoglires</taxon>
        <taxon>Primates</taxon>
        <taxon>Haplorrhini</taxon>
        <taxon>Catarrhini</taxon>
        <taxon>Cercopithecidae</taxon>
        <taxon>Cercopithecinae</taxon>
        <taxon>Cercocebus</taxon>
    </lineage>
</organism>
<dbReference type="Proteomes" id="UP000233060">
    <property type="component" value="Unassembled WGS sequence"/>
</dbReference>
<keyword evidence="3" id="KW-1185">Reference proteome</keyword>
<protein>
    <submittedName>
        <fullName evidence="2">Uncharacterized protein</fullName>
    </submittedName>
</protein>
<evidence type="ECO:0000313" key="3">
    <source>
        <dbReference type="Proteomes" id="UP000233060"/>
    </source>
</evidence>
<keyword evidence="1" id="KW-0812">Transmembrane</keyword>
<dbReference type="Bgee" id="ENSCATG00000023352">
    <property type="expression patterns" value="Expressed in heart and 2 other cell types or tissues"/>
</dbReference>
<accession>A0A2K5L4L3</accession>
<evidence type="ECO:0000256" key="1">
    <source>
        <dbReference type="SAM" id="Phobius"/>
    </source>
</evidence>
<proteinExistence type="predicted"/>
<name>A0A2K5L4L3_CERAT</name>
<dbReference type="OMA" id="TSFSCVW"/>
<feature type="transmembrane region" description="Helical" evidence="1">
    <location>
        <begin position="30"/>
        <end position="50"/>
    </location>
</feature>
<dbReference type="AlphaFoldDB" id="A0A2K5L4L3"/>
<reference evidence="2" key="1">
    <citation type="submission" date="2025-08" db="UniProtKB">
        <authorList>
            <consortium name="Ensembl"/>
        </authorList>
    </citation>
    <scope>IDENTIFICATION</scope>
</reference>
<dbReference type="Ensembl" id="ENSCATT00000026989.1">
    <property type="protein sequence ID" value="ENSCATP00000007883.1"/>
    <property type="gene ID" value="ENSCATG00000023352.1"/>
</dbReference>
<keyword evidence="1" id="KW-0472">Membrane</keyword>
<reference evidence="2" key="2">
    <citation type="submission" date="2025-09" db="UniProtKB">
        <authorList>
            <consortium name="Ensembl"/>
        </authorList>
    </citation>
    <scope>IDENTIFICATION</scope>
</reference>
<dbReference type="GeneTree" id="ENSGT00910000147204"/>